<gene>
    <name evidence="1" type="ORF">AQI70_29315</name>
</gene>
<proteinExistence type="predicted"/>
<name>A0A117P0K6_9ACTN</name>
<protein>
    <submittedName>
        <fullName evidence="1">Uncharacterized protein</fullName>
    </submittedName>
</protein>
<dbReference type="Proteomes" id="UP000054024">
    <property type="component" value="Unassembled WGS sequence"/>
</dbReference>
<evidence type="ECO:0000313" key="1">
    <source>
        <dbReference type="EMBL" id="KUM70836.1"/>
    </source>
</evidence>
<keyword evidence="2" id="KW-1185">Reference proteome</keyword>
<sequence length="64" mass="7096">MLLEGEDLLLCFGYRCRPLTSLLIRTGVFENVNRLGDGCPEAVIQLGTDLFKFGVEGSDGFGWR</sequence>
<reference evidence="1 2" key="1">
    <citation type="submission" date="2015-10" db="EMBL/GenBank/DDBJ databases">
        <title>Draft genome sequence of Streptomyces curacoi DSM 40107, type strain for the species Streptomyces curacoi.</title>
        <authorList>
            <person name="Ruckert C."/>
            <person name="Winkler A."/>
            <person name="Kalinowski J."/>
            <person name="Kampfer P."/>
            <person name="Glaeser S."/>
        </authorList>
    </citation>
    <scope>NUCLEOTIDE SEQUENCE [LARGE SCALE GENOMIC DNA]</scope>
    <source>
        <strain evidence="1 2">DSM 40107</strain>
    </source>
</reference>
<dbReference type="EMBL" id="LMWJ01000023">
    <property type="protein sequence ID" value="KUM70836.1"/>
    <property type="molecule type" value="Genomic_DNA"/>
</dbReference>
<organism evidence="1 2">
    <name type="scientific">Streptomyces curacoi</name>
    <dbReference type="NCBI Taxonomy" id="146536"/>
    <lineage>
        <taxon>Bacteria</taxon>
        <taxon>Bacillati</taxon>
        <taxon>Actinomycetota</taxon>
        <taxon>Actinomycetes</taxon>
        <taxon>Kitasatosporales</taxon>
        <taxon>Streptomycetaceae</taxon>
        <taxon>Streptomyces</taxon>
    </lineage>
</organism>
<comment type="caution">
    <text evidence="1">The sequence shown here is derived from an EMBL/GenBank/DDBJ whole genome shotgun (WGS) entry which is preliminary data.</text>
</comment>
<dbReference type="AlphaFoldDB" id="A0A117P0K6"/>
<evidence type="ECO:0000313" key="2">
    <source>
        <dbReference type="Proteomes" id="UP000054024"/>
    </source>
</evidence>
<accession>A0A117P0K6</accession>